<dbReference type="AlphaFoldDB" id="T0RWH9"/>
<keyword evidence="1" id="KW-0472">Membrane</keyword>
<dbReference type="VEuPathDB" id="FungiDB:SDRG_05698"/>
<dbReference type="OrthoDB" id="67128at2759"/>
<evidence type="ECO:0000313" key="2">
    <source>
        <dbReference type="EMBL" id="EQC36868.1"/>
    </source>
</evidence>
<dbReference type="Proteomes" id="UP000030762">
    <property type="component" value="Unassembled WGS sequence"/>
</dbReference>
<organism evidence="2 3">
    <name type="scientific">Saprolegnia diclina (strain VS20)</name>
    <dbReference type="NCBI Taxonomy" id="1156394"/>
    <lineage>
        <taxon>Eukaryota</taxon>
        <taxon>Sar</taxon>
        <taxon>Stramenopiles</taxon>
        <taxon>Oomycota</taxon>
        <taxon>Saprolegniomycetes</taxon>
        <taxon>Saprolegniales</taxon>
        <taxon>Saprolegniaceae</taxon>
        <taxon>Saprolegnia</taxon>
    </lineage>
</organism>
<evidence type="ECO:0000256" key="1">
    <source>
        <dbReference type="SAM" id="Phobius"/>
    </source>
</evidence>
<protein>
    <submittedName>
        <fullName evidence="2">Uncharacterized protein</fullName>
    </submittedName>
</protein>
<keyword evidence="1" id="KW-1133">Transmembrane helix</keyword>
<accession>T0RWH9</accession>
<dbReference type="OMA" id="PPCVVTH"/>
<evidence type="ECO:0000313" key="3">
    <source>
        <dbReference type="Proteomes" id="UP000030762"/>
    </source>
</evidence>
<keyword evidence="1" id="KW-0812">Transmembrane</keyword>
<dbReference type="RefSeq" id="XP_008609649.1">
    <property type="nucleotide sequence ID" value="XM_008611427.1"/>
</dbReference>
<gene>
    <name evidence="2" type="ORF">SDRG_05698</name>
</gene>
<dbReference type="eggNOG" id="ENOG502QY23">
    <property type="taxonomic scope" value="Eukaryota"/>
</dbReference>
<dbReference type="EMBL" id="JH767146">
    <property type="protein sequence ID" value="EQC36868.1"/>
    <property type="molecule type" value="Genomic_DNA"/>
</dbReference>
<dbReference type="InParanoid" id="T0RWH9"/>
<name>T0RWH9_SAPDV</name>
<reference evidence="2 3" key="1">
    <citation type="submission" date="2012-04" db="EMBL/GenBank/DDBJ databases">
        <title>The Genome Sequence of Saprolegnia declina VS20.</title>
        <authorList>
            <consortium name="The Broad Institute Genome Sequencing Platform"/>
            <person name="Russ C."/>
            <person name="Nusbaum C."/>
            <person name="Tyler B."/>
            <person name="van West P."/>
            <person name="Dieguez-Uribeondo J."/>
            <person name="de Bruijn I."/>
            <person name="Tripathy S."/>
            <person name="Jiang R."/>
            <person name="Young S.K."/>
            <person name="Zeng Q."/>
            <person name="Gargeya S."/>
            <person name="Fitzgerald M."/>
            <person name="Haas B."/>
            <person name="Abouelleil A."/>
            <person name="Alvarado L."/>
            <person name="Arachchi H.M."/>
            <person name="Berlin A."/>
            <person name="Chapman S.B."/>
            <person name="Goldberg J."/>
            <person name="Griggs A."/>
            <person name="Gujja S."/>
            <person name="Hansen M."/>
            <person name="Howarth C."/>
            <person name="Imamovic A."/>
            <person name="Larimer J."/>
            <person name="McCowen C."/>
            <person name="Montmayeur A."/>
            <person name="Murphy C."/>
            <person name="Neiman D."/>
            <person name="Pearson M."/>
            <person name="Priest M."/>
            <person name="Roberts A."/>
            <person name="Saif S."/>
            <person name="Shea T."/>
            <person name="Sisk P."/>
            <person name="Sykes S."/>
            <person name="Wortman J."/>
            <person name="Nusbaum C."/>
            <person name="Birren B."/>
        </authorList>
    </citation>
    <scope>NUCLEOTIDE SEQUENCE [LARGE SCALE GENOMIC DNA]</scope>
    <source>
        <strain evidence="2 3">VS20</strain>
    </source>
</reference>
<dbReference type="GeneID" id="19946425"/>
<keyword evidence="3" id="KW-1185">Reference proteome</keyword>
<sequence length="191" mass="20533">MEAMLEAALADVPATHVVGVLCAGLLVVATTLTWLVVLRPHDPNPPGCSTHTLLDDLDSLQHRCSLREIDREIDAVRKATSVHRLDHADAVPAADLDGDGACEVKAILELVRREGPNATALRQPLATIDELLRYFKSPDTRDVSKTSVVCKVLLKHDALGVLRDLAATTSDHEIQALAQGIVESAVASIWS</sequence>
<proteinExistence type="predicted"/>
<feature type="transmembrane region" description="Helical" evidence="1">
    <location>
        <begin position="14"/>
        <end position="37"/>
    </location>
</feature>